<accession>A0A1I0A0F3</accession>
<dbReference type="SUPFAM" id="SSF52317">
    <property type="entry name" value="Class I glutamine amidotransferase-like"/>
    <property type="match status" value="1"/>
</dbReference>
<dbReference type="STRING" id="1123402.SAMN02583745_00775"/>
<dbReference type="OrthoDB" id="9786812at2"/>
<reference evidence="4" key="1">
    <citation type="submission" date="2016-10" db="EMBL/GenBank/DDBJ databases">
        <authorList>
            <person name="Varghese N."/>
            <person name="Submissions S."/>
        </authorList>
    </citation>
    <scope>NUCLEOTIDE SEQUENCE [LARGE SCALE GENOMIC DNA]</scope>
    <source>
        <strain evidence="4">DSM 18579</strain>
    </source>
</reference>
<dbReference type="GO" id="GO:0005829">
    <property type="term" value="C:cytosol"/>
    <property type="evidence" value="ECO:0007669"/>
    <property type="project" value="TreeGrafter"/>
</dbReference>
<evidence type="ECO:0000259" key="2">
    <source>
        <dbReference type="Pfam" id="PF00117"/>
    </source>
</evidence>
<dbReference type="Proteomes" id="UP000242642">
    <property type="component" value="Unassembled WGS sequence"/>
</dbReference>
<organism evidence="3 4">
    <name type="scientific">Thorsellia anophelis DSM 18579</name>
    <dbReference type="NCBI Taxonomy" id="1123402"/>
    <lineage>
        <taxon>Bacteria</taxon>
        <taxon>Pseudomonadati</taxon>
        <taxon>Pseudomonadota</taxon>
        <taxon>Gammaproteobacteria</taxon>
        <taxon>Enterobacterales</taxon>
        <taxon>Thorselliaceae</taxon>
        <taxon>Thorsellia</taxon>
    </lineage>
</organism>
<dbReference type="FunFam" id="3.40.50.880:FF:000003">
    <property type="entry name" value="Anthranilate synthase component II"/>
    <property type="match status" value="1"/>
</dbReference>
<keyword evidence="4" id="KW-1185">Reference proteome</keyword>
<keyword evidence="1" id="KW-0315">Glutamine amidotransferase</keyword>
<name>A0A1I0A0F3_9GAMM</name>
<dbReference type="PANTHER" id="PTHR43418:SF4">
    <property type="entry name" value="MULTIFUNCTIONAL TRYPTOPHAN BIOSYNTHESIS PROTEIN"/>
    <property type="match status" value="1"/>
</dbReference>
<dbReference type="CDD" id="cd01743">
    <property type="entry name" value="GATase1_Anthranilate_Synthase"/>
    <property type="match status" value="1"/>
</dbReference>
<dbReference type="Pfam" id="PF00117">
    <property type="entry name" value="GATase"/>
    <property type="match status" value="1"/>
</dbReference>
<evidence type="ECO:0000256" key="1">
    <source>
        <dbReference type="ARBA" id="ARBA00022962"/>
    </source>
</evidence>
<gene>
    <name evidence="3" type="ORF">SAMN02583745_00775</name>
</gene>
<feature type="domain" description="Glutamine amidotransferase" evidence="2">
    <location>
        <begin position="3"/>
        <end position="190"/>
    </location>
</feature>
<dbReference type="PRINTS" id="PR00096">
    <property type="entry name" value="GATASE"/>
</dbReference>
<dbReference type="PROSITE" id="PS51273">
    <property type="entry name" value="GATASE_TYPE_1"/>
    <property type="match status" value="1"/>
</dbReference>
<proteinExistence type="predicted"/>
<dbReference type="InterPro" id="IPR006221">
    <property type="entry name" value="TrpG/PapA_dom"/>
</dbReference>
<dbReference type="InterPro" id="IPR017926">
    <property type="entry name" value="GATASE"/>
</dbReference>
<dbReference type="AlphaFoldDB" id="A0A1I0A0F3"/>
<protein>
    <submittedName>
        <fullName evidence="3">Anthranilate synthase component 2</fullName>
    </submittedName>
</protein>
<evidence type="ECO:0000313" key="3">
    <source>
        <dbReference type="EMBL" id="SES87124.1"/>
    </source>
</evidence>
<dbReference type="NCBIfam" id="TIGR00566">
    <property type="entry name" value="trpG_papA"/>
    <property type="match status" value="1"/>
</dbReference>
<dbReference type="GO" id="GO:0000162">
    <property type="term" value="P:L-tryptophan biosynthetic process"/>
    <property type="evidence" value="ECO:0007669"/>
    <property type="project" value="TreeGrafter"/>
</dbReference>
<dbReference type="EMBL" id="FOHV01000004">
    <property type="protein sequence ID" value="SES87124.1"/>
    <property type="molecule type" value="Genomic_DNA"/>
</dbReference>
<dbReference type="PRINTS" id="PR00097">
    <property type="entry name" value="ANTSNTHASEII"/>
</dbReference>
<dbReference type="InterPro" id="IPR029062">
    <property type="entry name" value="Class_I_gatase-like"/>
</dbReference>
<dbReference type="PANTHER" id="PTHR43418">
    <property type="entry name" value="MULTIFUNCTIONAL TRYPTOPHAN BIOSYNTHESIS PROTEIN-RELATED"/>
    <property type="match status" value="1"/>
</dbReference>
<dbReference type="GO" id="GO:0046654">
    <property type="term" value="P:tetrahydrofolate biosynthetic process"/>
    <property type="evidence" value="ECO:0007669"/>
    <property type="project" value="TreeGrafter"/>
</dbReference>
<dbReference type="GO" id="GO:0046820">
    <property type="term" value="F:4-amino-4-deoxychorismate synthase activity"/>
    <property type="evidence" value="ECO:0007669"/>
    <property type="project" value="TreeGrafter"/>
</dbReference>
<dbReference type="PRINTS" id="PR00099">
    <property type="entry name" value="CPSGATASE"/>
</dbReference>
<dbReference type="GO" id="GO:0004049">
    <property type="term" value="F:anthranilate synthase activity"/>
    <property type="evidence" value="ECO:0007669"/>
    <property type="project" value="TreeGrafter"/>
</dbReference>
<evidence type="ECO:0000313" key="4">
    <source>
        <dbReference type="Proteomes" id="UP000242642"/>
    </source>
</evidence>
<dbReference type="RefSeq" id="WP_093317957.1">
    <property type="nucleotide sequence ID" value="NZ_FOHV01000004.1"/>
</dbReference>
<dbReference type="InterPro" id="IPR050472">
    <property type="entry name" value="Anth_synth/Amidotransfase"/>
</dbReference>
<sequence length="191" mass="21207">MILIIDNFDSFTYNLAQYFGVLGEDIDVRRNNAIDIKSIERLSPTHIVISPGPSTPDNAGVSLDVIHHFAGKIPILGVCLGHQAIAQAMGAKVVRARHPIHGKTSIIKHTNRGVFRNIPSPMSVTRYHSLLVDKRTLPDSFELTAWTEDENGKIDEIMAIKHRNFALEGVQFHPESILSEHGLSLLANFIK</sequence>
<dbReference type="Gene3D" id="3.40.50.880">
    <property type="match status" value="1"/>
</dbReference>